<dbReference type="EMBL" id="WMBQ01000002">
    <property type="protein sequence ID" value="MTD95731.1"/>
    <property type="molecule type" value="Genomic_DNA"/>
</dbReference>
<evidence type="ECO:0000313" key="3">
    <source>
        <dbReference type="Proteomes" id="UP000440694"/>
    </source>
</evidence>
<sequence length="104" mass="11419">MTPRAFRLSVNRAAKLLFGGSDGISGRILNLSKSGARVYIWGSSWVPQGFDLVDVFSGTKRKSKVIWRSPEALGVRFVDQAAWPDPEEPNPPPVFGSRAQPPHT</sequence>
<proteinExistence type="predicted"/>
<feature type="region of interest" description="Disordered" evidence="1">
    <location>
        <begin position="81"/>
        <end position="104"/>
    </location>
</feature>
<dbReference type="RefSeq" id="WP_154740242.1">
    <property type="nucleotide sequence ID" value="NZ_WMBQ01000002.1"/>
</dbReference>
<dbReference type="SUPFAM" id="SSF141371">
    <property type="entry name" value="PilZ domain-like"/>
    <property type="match status" value="1"/>
</dbReference>
<evidence type="ECO:0000313" key="2">
    <source>
        <dbReference type="EMBL" id="MTD95731.1"/>
    </source>
</evidence>
<dbReference type="Proteomes" id="UP000440694">
    <property type="component" value="Unassembled WGS sequence"/>
</dbReference>
<evidence type="ECO:0000256" key="1">
    <source>
        <dbReference type="SAM" id="MobiDB-lite"/>
    </source>
</evidence>
<name>A0A6I3KSM7_9HYPH</name>
<reference evidence="2 3" key="1">
    <citation type="submission" date="2019-11" db="EMBL/GenBank/DDBJ databases">
        <title>Identification of a novel strain.</title>
        <authorList>
            <person name="Xu Q."/>
            <person name="Wang G."/>
        </authorList>
    </citation>
    <scope>NUCLEOTIDE SEQUENCE [LARGE SCALE GENOMIC DNA]</scope>
    <source>
        <strain evidence="3">xq</strain>
    </source>
</reference>
<gene>
    <name evidence="2" type="ORF">GIW81_15430</name>
</gene>
<dbReference type="AlphaFoldDB" id="A0A6I3KSM7"/>
<protein>
    <recommendedName>
        <fullName evidence="4">PilZ domain-containing protein</fullName>
    </recommendedName>
</protein>
<accession>A0A6I3KSM7</accession>
<evidence type="ECO:0008006" key="4">
    <source>
        <dbReference type="Google" id="ProtNLM"/>
    </source>
</evidence>
<comment type="caution">
    <text evidence="2">The sequence shown here is derived from an EMBL/GenBank/DDBJ whole genome shotgun (WGS) entry which is preliminary data.</text>
</comment>
<organism evidence="2 3">
    <name type="scientific">Hyphomicrobium album</name>
    <dbReference type="NCBI Taxonomy" id="2665159"/>
    <lineage>
        <taxon>Bacteria</taxon>
        <taxon>Pseudomonadati</taxon>
        <taxon>Pseudomonadota</taxon>
        <taxon>Alphaproteobacteria</taxon>
        <taxon>Hyphomicrobiales</taxon>
        <taxon>Hyphomicrobiaceae</taxon>
        <taxon>Hyphomicrobium</taxon>
    </lineage>
</organism>
<keyword evidence="3" id="KW-1185">Reference proteome</keyword>